<dbReference type="RefSeq" id="WP_102735667.1">
    <property type="nucleotide sequence ID" value="NZ_JAVSNI010000005.1"/>
</dbReference>
<sequence>MKVDTIKGSSYVVTCTKACTVRAVLNSGGDSMLILETGEKGQYGFAAPTDAVEVSDDDALITRVSKTAVPGLSVRDGIQPGTDAALKSLTAESGTFTGAVNANGGVNIPLAAGAPTDTSALNRLYAAGLAFAAESFSLPSYPVKSSCSATGGASFDDTLAPLSLGLRVPVQTAVSAMIGFADAGKSFNNYSGTRGFVLPVSLPQVPFKVTLPVYKVPVVFRENLELDSFTLVPSASSLFFGEILDITFNPERDADAGGYHVRVREVYWSNQAAGMKVKTTHSLVKAASNQRLPLCVAKIVYEQWRDGQIDTEERGALWLVHFGSTESPCIKIATVRGAHCFESNSLGKVYLDIASSATVHQIRIGTLSQHVGLSGLNPAYYGFSAMETNAIVSETVEDFVDPEA</sequence>
<dbReference type="Proteomes" id="UP000235914">
    <property type="component" value="Unassembled WGS sequence"/>
</dbReference>
<dbReference type="AlphaFoldDB" id="A0AAP8NLL0"/>
<reference evidence="1 2" key="1">
    <citation type="journal article" date="2017" name="BMC Genomics">
        <title>Genome sequencing of 39 Akkermansia muciniphila isolates reveals its population structure, genomic and functional diverisity, and global distribution in mammalian gut microbiotas.</title>
        <authorList>
            <person name="Guo X."/>
            <person name="Li S."/>
            <person name="Zhang J."/>
            <person name="Wu F."/>
            <person name="Li X."/>
            <person name="Wu D."/>
            <person name="Zhang M."/>
            <person name="Ou Z."/>
            <person name="Jie Z."/>
            <person name="Yan Q."/>
            <person name="Li P."/>
            <person name="Yi J."/>
            <person name="Peng Y."/>
        </authorList>
    </citation>
    <scope>NUCLEOTIDE SEQUENCE [LARGE SCALE GENOMIC DNA]</scope>
    <source>
        <strain evidence="1 2">GP43</strain>
    </source>
</reference>
<name>A0AAP8NLL0_9BACT</name>
<gene>
    <name evidence="1" type="ORF">CXU09_07220</name>
</gene>
<comment type="caution">
    <text evidence="1">The sequence shown here is derived from an EMBL/GenBank/DDBJ whole genome shotgun (WGS) entry which is preliminary data.</text>
</comment>
<proteinExistence type="predicted"/>
<dbReference type="EMBL" id="PJKN01000003">
    <property type="protein sequence ID" value="PNC56393.1"/>
    <property type="molecule type" value="Genomic_DNA"/>
</dbReference>
<organism evidence="1 2">
    <name type="scientific">Akkermansia muciniphila</name>
    <dbReference type="NCBI Taxonomy" id="239935"/>
    <lineage>
        <taxon>Bacteria</taxon>
        <taxon>Pseudomonadati</taxon>
        <taxon>Verrucomicrobiota</taxon>
        <taxon>Verrucomicrobiia</taxon>
        <taxon>Verrucomicrobiales</taxon>
        <taxon>Akkermansiaceae</taxon>
        <taxon>Akkermansia</taxon>
    </lineage>
</organism>
<evidence type="ECO:0000313" key="1">
    <source>
        <dbReference type="EMBL" id="PNC56393.1"/>
    </source>
</evidence>
<protein>
    <submittedName>
        <fullName evidence="1">Uncharacterized protein</fullName>
    </submittedName>
</protein>
<evidence type="ECO:0000313" key="2">
    <source>
        <dbReference type="Proteomes" id="UP000235914"/>
    </source>
</evidence>
<accession>A0AAP8NLL0</accession>